<proteinExistence type="inferred from homology"/>
<evidence type="ECO:0000256" key="3">
    <source>
        <dbReference type="ARBA" id="ARBA00022617"/>
    </source>
</evidence>
<organism evidence="8 9">
    <name type="scientific">Amniculicola lignicola CBS 123094</name>
    <dbReference type="NCBI Taxonomy" id="1392246"/>
    <lineage>
        <taxon>Eukaryota</taxon>
        <taxon>Fungi</taxon>
        <taxon>Dikarya</taxon>
        <taxon>Ascomycota</taxon>
        <taxon>Pezizomycotina</taxon>
        <taxon>Dothideomycetes</taxon>
        <taxon>Pleosporomycetidae</taxon>
        <taxon>Pleosporales</taxon>
        <taxon>Amniculicolaceae</taxon>
        <taxon>Amniculicola</taxon>
    </lineage>
</organism>
<sequence length="585" mass="65046">MAALVGEIQTHPGIWTAFFIVLLCFSTYLKTSLSSFVATKYGSDPPTVPYWIPFLGSAIPFVKDTAGFLSRVKTKYGANTPVRIILGPAQAYLVSAPEHFDTLLKAGRNLSPKPGIAVTMENMFGTPASAAKIYKADTSGIAPSALPGSNVEPQNRVFYLQHAAAHKYLSGQALRAMTDRFMDFLARDMAGDTSITEEWTEGPDLFTFFQKQVFGAATRALFGPWLLRLNSSFTEDFWKYVDETPTLLKGLPRFMAPGAYAVRDRVLDGLKKWHKHASEQSDYSVNLPEAPEWDEFWGSKYLKIRQQNGRAMDSMTDVAMAAEDLALLVAQAHMADTRSANANAIVTAAWFLIEIYSDPSLLPRVEAHVKGAQLPRGADTRELICFDIDKLCKSPLLQSIYAETLRLRVALLINRTPVHSDFVLGGWRFRKGRMIAMSTFTAGTNEAVWNTGSKGDHHPLEEFWADRFLVPVKTPGDREKHRVGDGHVRREFSTTGLSGAWIPYGGGPFMCPGRHFAKQEMIGSFALFFSYFEVELLPGQDGKICTPSPNMKFFGLGALPPKDKVPYRVRRRRNTSSPSLYSLPL</sequence>
<evidence type="ECO:0000256" key="4">
    <source>
        <dbReference type="ARBA" id="ARBA00022723"/>
    </source>
</evidence>
<evidence type="ECO:0000256" key="5">
    <source>
        <dbReference type="ARBA" id="ARBA00023004"/>
    </source>
</evidence>
<dbReference type="InterPro" id="IPR001128">
    <property type="entry name" value="Cyt_P450"/>
</dbReference>
<feature type="binding site" description="axial binding residue" evidence="6">
    <location>
        <position position="511"/>
    </location>
    <ligand>
        <name>heme</name>
        <dbReference type="ChEBI" id="CHEBI:30413"/>
    </ligand>
    <ligandPart>
        <name>Fe</name>
        <dbReference type="ChEBI" id="CHEBI:18248"/>
    </ligandPart>
</feature>
<dbReference type="Proteomes" id="UP000799779">
    <property type="component" value="Unassembled WGS sequence"/>
</dbReference>
<name>A0A6A5WS65_9PLEO</name>
<dbReference type="CDD" id="cd11040">
    <property type="entry name" value="CYP7_CYP8-like"/>
    <property type="match status" value="1"/>
</dbReference>
<comment type="cofactor">
    <cofactor evidence="1 6">
        <name>heme</name>
        <dbReference type="ChEBI" id="CHEBI:30413"/>
    </cofactor>
</comment>
<keyword evidence="4 6" id="KW-0479">Metal-binding</keyword>
<dbReference type="InterPro" id="IPR050529">
    <property type="entry name" value="CYP450_sterol_14alpha_dmase"/>
</dbReference>
<gene>
    <name evidence="8" type="ORF">P154DRAFT_590263</name>
</gene>
<dbReference type="GO" id="GO:0016705">
    <property type="term" value="F:oxidoreductase activity, acting on paired donors, with incorporation or reduction of molecular oxygen"/>
    <property type="evidence" value="ECO:0007669"/>
    <property type="project" value="InterPro"/>
</dbReference>
<keyword evidence="7" id="KW-1133">Transmembrane helix</keyword>
<dbReference type="GO" id="GO:0005506">
    <property type="term" value="F:iron ion binding"/>
    <property type="evidence" value="ECO:0007669"/>
    <property type="project" value="InterPro"/>
</dbReference>
<keyword evidence="5 6" id="KW-0408">Iron</keyword>
<dbReference type="PANTHER" id="PTHR24304:SF2">
    <property type="entry name" value="24-HYDROXYCHOLESTEROL 7-ALPHA-HYDROXYLASE"/>
    <property type="match status" value="1"/>
</dbReference>
<dbReference type="InterPro" id="IPR036396">
    <property type="entry name" value="Cyt_P450_sf"/>
</dbReference>
<keyword evidence="9" id="KW-1185">Reference proteome</keyword>
<dbReference type="GO" id="GO:0008395">
    <property type="term" value="F:steroid hydroxylase activity"/>
    <property type="evidence" value="ECO:0007669"/>
    <property type="project" value="TreeGrafter"/>
</dbReference>
<evidence type="ECO:0000313" key="9">
    <source>
        <dbReference type="Proteomes" id="UP000799779"/>
    </source>
</evidence>
<evidence type="ECO:0000256" key="7">
    <source>
        <dbReference type="SAM" id="Phobius"/>
    </source>
</evidence>
<dbReference type="GO" id="GO:0020037">
    <property type="term" value="F:heme binding"/>
    <property type="evidence" value="ECO:0007669"/>
    <property type="project" value="InterPro"/>
</dbReference>
<dbReference type="Pfam" id="PF00067">
    <property type="entry name" value="p450"/>
    <property type="match status" value="1"/>
</dbReference>
<protein>
    <submittedName>
        <fullName evidence="8">Cytochrome P450</fullName>
    </submittedName>
</protein>
<dbReference type="OrthoDB" id="3366823at2759"/>
<keyword evidence="7" id="KW-0812">Transmembrane</keyword>
<dbReference type="PRINTS" id="PR00465">
    <property type="entry name" value="EP450IV"/>
</dbReference>
<dbReference type="AlphaFoldDB" id="A0A6A5WS65"/>
<evidence type="ECO:0000256" key="1">
    <source>
        <dbReference type="ARBA" id="ARBA00001971"/>
    </source>
</evidence>
<evidence type="ECO:0000256" key="2">
    <source>
        <dbReference type="ARBA" id="ARBA00010617"/>
    </source>
</evidence>
<dbReference type="Gene3D" id="1.10.630.10">
    <property type="entry name" value="Cytochrome P450"/>
    <property type="match status" value="1"/>
</dbReference>
<dbReference type="SUPFAM" id="SSF48264">
    <property type="entry name" value="Cytochrome P450"/>
    <property type="match status" value="1"/>
</dbReference>
<accession>A0A6A5WS65</accession>
<keyword evidence="3 6" id="KW-0349">Heme</keyword>
<evidence type="ECO:0000313" key="8">
    <source>
        <dbReference type="EMBL" id="KAF2003794.1"/>
    </source>
</evidence>
<evidence type="ECO:0000256" key="6">
    <source>
        <dbReference type="PIRSR" id="PIRSR602403-1"/>
    </source>
</evidence>
<reference evidence="8" key="1">
    <citation type="journal article" date="2020" name="Stud. Mycol.">
        <title>101 Dothideomycetes genomes: a test case for predicting lifestyles and emergence of pathogens.</title>
        <authorList>
            <person name="Haridas S."/>
            <person name="Albert R."/>
            <person name="Binder M."/>
            <person name="Bloem J."/>
            <person name="Labutti K."/>
            <person name="Salamov A."/>
            <person name="Andreopoulos B."/>
            <person name="Baker S."/>
            <person name="Barry K."/>
            <person name="Bills G."/>
            <person name="Bluhm B."/>
            <person name="Cannon C."/>
            <person name="Castanera R."/>
            <person name="Culley D."/>
            <person name="Daum C."/>
            <person name="Ezra D."/>
            <person name="Gonzalez J."/>
            <person name="Henrissat B."/>
            <person name="Kuo A."/>
            <person name="Liang C."/>
            <person name="Lipzen A."/>
            <person name="Lutzoni F."/>
            <person name="Magnuson J."/>
            <person name="Mondo S."/>
            <person name="Nolan M."/>
            <person name="Ohm R."/>
            <person name="Pangilinan J."/>
            <person name="Park H.-J."/>
            <person name="Ramirez L."/>
            <person name="Alfaro M."/>
            <person name="Sun H."/>
            <person name="Tritt A."/>
            <person name="Yoshinaga Y."/>
            <person name="Zwiers L.-H."/>
            <person name="Turgeon B."/>
            <person name="Goodwin S."/>
            <person name="Spatafora J."/>
            <person name="Crous P."/>
            <person name="Grigoriev I."/>
        </authorList>
    </citation>
    <scope>NUCLEOTIDE SEQUENCE</scope>
    <source>
        <strain evidence="8">CBS 123094</strain>
    </source>
</reference>
<dbReference type="InterPro" id="IPR002403">
    <property type="entry name" value="Cyt_P450_E_grp-IV"/>
</dbReference>
<dbReference type="PANTHER" id="PTHR24304">
    <property type="entry name" value="CYTOCHROME P450 FAMILY 7"/>
    <property type="match status" value="1"/>
</dbReference>
<keyword evidence="7" id="KW-0472">Membrane</keyword>
<feature type="transmembrane region" description="Helical" evidence="7">
    <location>
        <begin position="12"/>
        <end position="29"/>
    </location>
</feature>
<comment type="similarity">
    <text evidence="2">Belongs to the cytochrome P450 family.</text>
</comment>
<dbReference type="EMBL" id="ML977571">
    <property type="protein sequence ID" value="KAF2003794.1"/>
    <property type="molecule type" value="Genomic_DNA"/>
</dbReference>